<evidence type="ECO:0000313" key="11">
    <source>
        <dbReference type="EMBL" id="ABR16143.1"/>
    </source>
</evidence>
<keyword evidence="6 8" id="KW-0408">Iron</keyword>
<sequence>MANELGSEWPVYECLYFYSKLATVLLLAMVAAWGFLLRGRKWKLPPGPFQLPIIGNLHMMGELLHQALATLSMKYGLLPDLGRLFCRCGQGVSRRIDSFRLIREEEVSAMIRSIIVSNHPVSVTKTASALVIGKKYSDQDLIGGMGIVSMIEETFELAGRFNIGYYLPYLAWMDLQGLNRRLKNIHKIQDDLLEKIVEEHVSQQHNPKDMADLVDVLLEASADEDMEFRITRDNIKSVIYDMLSAGSDASAASIEWTMSELLRKPPVLKKVQNELEHVVGFERMVQESDLPSLRYLQAVVKETLRLHPPGPISLPHVSVEDCTVLGYEIPRGTRLLMNFWAIGRNPKSWEDAESFKPERFMEAGFLDAKVENFEWIPFGAGRRGCPGQQLGILVVVFAVAQLLHCFNWRLLDEQNLDMSERSNGLTVSKAHELLAVPTFRLPVL</sequence>
<name>B8LKG3_PICSI</name>
<dbReference type="GO" id="GO:0016705">
    <property type="term" value="F:oxidoreductase activity, acting on paired donors, with incorporation or reduction of molecular oxygen"/>
    <property type="evidence" value="ECO:0007669"/>
    <property type="project" value="InterPro"/>
</dbReference>
<dbReference type="CDD" id="cd20618">
    <property type="entry name" value="CYP71_clan"/>
    <property type="match status" value="1"/>
</dbReference>
<dbReference type="GO" id="GO:0016020">
    <property type="term" value="C:membrane"/>
    <property type="evidence" value="ECO:0007669"/>
    <property type="project" value="UniProtKB-SubCell"/>
</dbReference>
<protein>
    <recommendedName>
        <fullName evidence="12">Cytochrome P450</fullName>
    </recommendedName>
</protein>
<keyword evidence="7 9" id="KW-0503">Monooxygenase</keyword>
<evidence type="ECO:0000256" key="3">
    <source>
        <dbReference type="ARBA" id="ARBA00022617"/>
    </source>
</evidence>
<evidence type="ECO:0000256" key="10">
    <source>
        <dbReference type="SAM" id="Phobius"/>
    </source>
</evidence>
<evidence type="ECO:0008006" key="12">
    <source>
        <dbReference type="Google" id="ProtNLM"/>
    </source>
</evidence>
<evidence type="ECO:0000256" key="9">
    <source>
        <dbReference type="RuleBase" id="RU000461"/>
    </source>
</evidence>
<dbReference type="InterPro" id="IPR036396">
    <property type="entry name" value="Cyt_P450_sf"/>
</dbReference>
<dbReference type="OMA" id="LMHHEAM"/>
<dbReference type="GO" id="GO:0020037">
    <property type="term" value="F:heme binding"/>
    <property type="evidence" value="ECO:0007669"/>
    <property type="project" value="InterPro"/>
</dbReference>
<dbReference type="Pfam" id="PF00067">
    <property type="entry name" value="p450"/>
    <property type="match status" value="1"/>
</dbReference>
<dbReference type="SUPFAM" id="SSF48264">
    <property type="entry name" value="Cytochrome P450"/>
    <property type="match status" value="1"/>
</dbReference>
<keyword evidence="10" id="KW-0812">Transmembrane</keyword>
<dbReference type="PRINTS" id="PR00385">
    <property type="entry name" value="P450"/>
</dbReference>
<dbReference type="InterPro" id="IPR017972">
    <property type="entry name" value="Cyt_P450_CS"/>
</dbReference>
<accession>B8LKG3</accession>
<keyword evidence="5 9" id="KW-0560">Oxidoreductase</keyword>
<dbReference type="PRINTS" id="PR00463">
    <property type="entry name" value="EP450I"/>
</dbReference>
<evidence type="ECO:0000256" key="5">
    <source>
        <dbReference type="ARBA" id="ARBA00023002"/>
    </source>
</evidence>
<dbReference type="FunFam" id="1.10.630.10:FF:000126">
    <property type="entry name" value="Predicted protein"/>
    <property type="match status" value="1"/>
</dbReference>
<evidence type="ECO:0000256" key="2">
    <source>
        <dbReference type="ARBA" id="ARBA00010617"/>
    </source>
</evidence>
<comment type="similarity">
    <text evidence="2 9">Belongs to the cytochrome P450 family.</text>
</comment>
<evidence type="ECO:0000256" key="1">
    <source>
        <dbReference type="ARBA" id="ARBA00001971"/>
    </source>
</evidence>
<keyword evidence="10" id="KW-0472">Membrane</keyword>
<feature type="transmembrane region" description="Helical" evidence="10">
    <location>
        <begin position="15"/>
        <end position="36"/>
    </location>
</feature>
<keyword evidence="3 8" id="KW-0349">Heme</keyword>
<organism evidence="11">
    <name type="scientific">Picea sitchensis</name>
    <name type="common">Sitka spruce</name>
    <name type="synonym">Pinus sitchensis</name>
    <dbReference type="NCBI Taxonomy" id="3332"/>
    <lineage>
        <taxon>Eukaryota</taxon>
        <taxon>Viridiplantae</taxon>
        <taxon>Streptophyta</taxon>
        <taxon>Embryophyta</taxon>
        <taxon>Tracheophyta</taxon>
        <taxon>Spermatophyta</taxon>
        <taxon>Pinopsida</taxon>
        <taxon>Pinidae</taxon>
        <taxon>Conifers I</taxon>
        <taxon>Pinales</taxon>
        <taxon>Pinaceae</taxon>
        <taxon>Picea</taxon>
    </lineage>
</organism>
<dbReference type="EMBL" id="EF676226">
    <property type="protein sequence ID" value="ABR16143.1"/>
    <property type="molecule type" value="mRNA"/>
</dbReference>
<feature type="binding site" description="axial binding residue" evidence="8">
    <location>
        <position position="385"/>
    </location>
    <ligand>
        <name>heme</name>
        <dbReference type="ChEBI" id="CHEBI:30413"/>
    </ligand>
    <ligandPart>
        <name>Fe</name>
        <dbReference type="ChEBI" id="CHEBI:18248"/>
    </ligandPart>
</feature>
<dbReference type="InterPro" id="IPR001128">
    <property type="entry name" value="Cyt_P450"/>
</dbReference>
<dbReference type="InterPro" id="IPR002401">
    <property type="entry name" value="Cyt_P450_E_grp-I"/>
</dbReference>
<dbReference type="PROSITE" id="PS00086">
    <property type="entry name" value="CYTOCHROME_P450"/>
    <property type="match status" value="1"/>
</dbReference>
<evidence type="ECO:0000256" key="7">
    <source>
        <dbReference type="ARBA" id="ARBA00023033"/>
    </source>
</evidence>
<keyword evidence="10" id="KW-1133">Transmembrane helix</keyword>
<evidence type="ECO:0000256" key="8">
    <source>
        <dbReference type="PIRSR" id="PIRSR602401-1"/>
    </source>
</evidence>
<evidence type="ECO:0000256" key="4">
    <source>
        <dbReference type="ARBA" id="ARBA00022723"/>
    </source>
</evidence>
<dbReference type="Gene3D" id="1.10.630.10">
    <property type="entry name" value="Cytochrome P450"/>
    <property type="match status" value="1"/>
</dbReference>
<keyword evidence="4 8" id="KW-0479">Metal-binding</keyword>
<proteinExistence type="evidence at transcript level"/>
<reference evidence="11" key="1">
    <citation type="submission" date="2007-06" db="EMBL/GenBank/DDBJ databases">
        <title>Full length cDNA sequences from Sitka Spruce (Picea sitchensis).</title>
        <authorList>
            <person name="Ralph S.G."/>
            <person name="Chun H.E."/>
            <person name="Liao N."/>
            <person name="Ali J."/>
            <person name="Reid K."/>
            <person name="Kolosova N."/>
            <person name="Cooper N."/>
            <person name="Cullis C."/>
            <person name="Jancsik S."/>
            <person name="Moore R."/>
            <person name="Mayo M."/>
            <person name="Wagner S."/>
            <person name="Holt R.A."/>
            <person name="Jones S.J.M."/>
            <person name="Marra M.A."/>
            <person name="Ritland C.E."/>
            <person name="Ritland K."/>
            <person name="Bohlmann J."/>
        </authorList>
    </citation>
    <scope>NUCLEOTIDE SEQUENCE</scope>
    <source>
        <tissue evidence="11">Green portion of the leader tissue</tissue>
    </source>
</reference>
<dbReference type="PANTHER" id="PTHR47944">
    <property type="entry name" value="CYTOCHROME P450 98A9"/>
    <property type="match status" value="1"/>
</dbReference>
<dbReference type="AlphaFoldDB" id="B8LKG3"/>
<dbReference type="GO" id="GO:0004497">
    <property type="term" value="F:monooxygenase activity"/>
    <property type="evidence" value="ECO:0007669"/>
    <property type="project" value="UniProtKB-KW"/>
</dbReference>
<comment type="cofactor">
    <cofactor evidence="1 8">
        <name>heme</name>
        <dbReference type="ChEBI" id="CHEBI:30413"/>
    </cofactor>
</comment>
<dbReference type="PANTHER" id="PTHR47944:SF16">
    <property type="entry name" value="CYTOCHROME P450 FAMILY 1 SUBFAMILY A POLYPEPTIDE 1"/>
    <property type="match status" value="1"/>
</dbReference>
<dbReference type="GO" id="GO:0005506">
    <property type="term" value="F:iron ion binding"/>
    <property type="evidence" value="ECO:0007669"/>
    <property type="project" value="InterPro"/>
</dbReference>
<evidence type="ECO:0000256" key="6">
    <source>
        <dbReference type="ARBA" id="ARBA00023004"/>
    </source>
</evidence>